<dbReference type="Pfam" id="PF24837">
    <property type="entry name" value="AMIN-like"/>
    <property type="match status" value="1"/>
</dbReference>
<organism evidence="3 4">
    <name type="scientific">Cellulomonas humilata</name>
    <dbReference type="NCBI Taxonomy" id="144055"/>
    <lineage>
        <taxon>Bacteria</taxon>
        <taxon>Bacillati</taxon>
        <taxon>Actinomycetota</taxon>
        <taxon>Actinomycetes</taxon>
        <taxon>Micrococcales</taxon>
        <taxon>Cellulomonadaceae</taxon>
        <taxon>Cellulomonas</taxon>
    </lineage>
</organism>
<dbReference type="InterPro" id="IPR056303">
    <property type="entry name" value="AMIN-like"/>
</dbReference>
<keyword evidence="4" id="KW-1185">Reference proteome</keyword>
<dbReference type="EMBL" id="JAUSVB010000005">
    <property type="protein sequence ID" value="MDQ0375102.1"/>
    <property type="molecule type" value="Genomic_DNA"/>
</dbReference>
<comment type="caution">
    <text evidence="3">The sequence shown here is derived from an EMBL/GenBank/DDBJ whole genome shotgun (WGS) entry which is preliminary data.</text>
</comment>
<accession>A0ABU0EIK1</accession>
<evidence type="ECO:0000259" key="2">
    <source>
        <dbReference type="Pfam" id="PF24837"/>
    </source>
</evidence>
<dbReference type="RefSeq" id="WP_307493915.1">
    <property type="nucleotide sequence ID" value="NZ_JAUSVB010000005.1"/>
</dbReference>
<reference evidence="3 4" key="1">
    <citation type="submission" date="2023-07" db="EMBL/GenBank/DDBJ databases">
        <title>Sorghum-associated microbial communities from plants grown in Nebraska, USA.</title>
        <authorList>
            <person name="Schachtman D."/>
        </authorList>
    </citation>
    <scope>NUCLEOTIDE SEQUENCE [LARGE SCALE GENOMIC DNA]</scope>
    <source>
        <strain evidence="3 4">BE332</strain>
    </source>
</reference>
<gene>
    <name evidence="3" type="ORF">J2X26_003432</name>
</gene>
<evidence type="ECO:0000256" key="1">
    <source>
        <dbReference type="SAM" id="SignalP"/>
    </source>
</evidence>
<protein>
    <recommendedName>
        <fullName evidence="2">AMIN-like domain-containing protein</fullName>
    </recommendedName>
</protein>
<evidence type="ECO:0000313" key="4">
    <source>
        <dbReference type="Proteomes" id="UP001239626"/>
    </source>
</evidence>
<name>A0ABU0EIK1_9CELL</name>
<dbReference type="Proteomes" id="UP001239626">
    <property type="component" value="Unassembled WGS sequence"/>
</dbReference>
<keyword evidence="1" id="KW-0732">Signal</keyword>
<evidence type="ECO:0000313" key="3">
    <source>
        <dbReference type="EMBL" id="MDQ0375102.1"/>
    </source>
</evidence>
<feature type="domain" description="AMIN-like" evidence="2">
    <location>
        <begin position="48"/>
        <end position="177"/>
    </location>
</feature>
<proteinExistence type="predicted"/>
<sequence>MRRAFLSVVLLVSAFLVVLALPATAAPYCGLVWGSLDETAGDVWPSPIVDVRTGQHACYDRLVVDVAGDVGGYHVSYGQYLVNPGSGEATDLRGGMVLQITVNNPAHDENYNLTYNPANPLELRNVAGYRTFRQVVSAGTYEGYTTIGLGVRARLPFRVFVLDGPGTSSRLVVDVAHRW</sequence>
<feature type="signal peptide" evidence="1">
    <location>
        <begin position="1"/>
        <end position="25"/>
    </location>
</feature>
<feature type="chain" id="PRO_5046509959" description="AMIN-like domain-containing protein" evidence="1">
    <location>
        <begin position="26"/>
        <end position="179"/>
    </location>
</feature>